<feature type="transmembrane region" description="Helical" evidence="2">
    <location>
        <begin position="416"/>
        <end position="434"/>
    </location>
</feature>
<sequence length="435" mass="48108">MRHTSFKRLLISFLLHLVALDRHGAIDVSQSLKYGSKIYEVLENNTHNSWEFGTAAEVILERFYPSLSVYSTSNKIPLKASPDIVPNEIFDIIDPIMASRKPSSAPRPIIPDGALGDPASLGVAVIVAGMTVGSRPASEQKFQGQQYGEAAQQQLDHLLGSTFKGPHGEFSHRESEFQLWSDAMYMIPPFIAYYGAQTSNITLLQLAYDQIRLYRTAMQDPVTKTWRHILFGQKPVQDPGLWSTGNGWVAAGLMRVLATMQNIRDDTLRSETVAWQVEILSWVLEVINGGFKFQSSDSGLLPNYFAANTTTYDEVAGTALLASAAYRLVSLKPSTASKLPMDSIDRARIQILQKHVDPKTGIVSPVVNPQNMTGPIPLKSTEVSAEAQAFVLLMVSGWEAYQHVQLTGNAPHSTNIFWTFGFFSTILAILILNFM</sequence>
<dbReference type="InterPro" id="IPR010905">
    <property type="entry name" value="Glyco_hydro_88"/>
</dbReference>
<feature type="signal peptide" evidence="3">
    <location>
        <begin position="1"/>
        <end position="25"/>
    </location>
</feature>
<keyword evidence="2" id="KW-0812">Transmembrane</keyword>
<dbReference type="RefSeq" id="XP_007414325.1">
    <property type="nucleotide sequence ID" value="XM_007414263.1"/>
</dbReference>
<gene>
    <name evidence="4" type="ORF">MELLADRAFT_91430</name>
</gene>
<dbReference type="PANTHER" id="PTHR41814:SF1">
    <property type="entry name" value="CELLULASE"/>
    <property type="match status" value="1"/>
</dbReference>
<evidence type="ECO:0000313" key="5">
    <source>
        <dbReference type="Proteomes" id="UP000001072"/>
    </source>
</evidence>
<dbReference type="PANTHER" id="PTHR41814">
    <property type="entry name" value="EXPRESSED PROTEIN"/>
    <property type="match status" value="1"/>
</dbReference>
<evidence type="ECO:0008006" key="6">
    <source>
        <dbReference type="Google" id="ProtNLM"/>
    </source>
</evidence>
<keyword evidence="3" id="KW-0732">Signal</keyword>
<dbReference type="eggNOG" id="ENOG502RZ5C">
    <property type="taxonomic scope" value="Eukaryota"/>
</dbReference>
<evidence type="ECO:0000313" key="4">
    <source>
        <dbReference type="EMBL" id="EGG02340.1"/>
    </source>
</evidence>
<dbReference type="VEuPathDB" id="FungiDB:MELLADRAFT_91430"/>
<feature type="chain" id="PRO_5003315700" description="Family 88 glycosyl hydrolase" evidence="3">
    <location>
        <begin position="26"/>
        <end position="435"/>
    </location>
</feature>
<keyword evidence="2" id="KW-0472">Membrane</keyword>
<accession>F4RZ13</accession>
<dbReference type="InParanoid" id="F4RZ13"/>
<dbReference type="Proteomes" id="UP000001072">
    <property type="component" value="Unassembled WGS sequence"/>
</dbReference>
<dbReference type="Gene3D" id="1.50.10.10">
    <property type="match status" value="1"/>
</dbReference>
<protein>
    <recommendedName>
        <fullName evidence="6">Family 88 glycosyl hydrolase</fullName>
    </recommendedName>
</protein>
<dbReference type="GO" id="GO:0005975">
    <property type="term" value="P:carbohydrate metabolic process"/>
    <property type="evidence" value="ECO:0007669"/>
    <property type="project" value="InterPro"/>
</dbReference>
<dbReference type="AlphaFoldDB" id="F4RZ13"/>
<name>F4RZ13_MELLP</name>
<dbReference type="SUPFAM" id="SSF48208">
    <property type="entry name" value="Six-hairpin glycosidases"/>
    <property type="match status" value="1"/>
</dbReference>
<reference evidence="5" key="1">
    <citation type="journal article" date="2011" name="Proc. Natl. Acad. Sci. U.S.A.">
        <title>Obligate biotrophy features unraveled by the genomic analysis of rust fungi.</title>
        <authorList>
            <person name="Duplessis S."/>
            <person name="Cuomo C.A."/>
            <person name="Lin Y.-C."/>
            <person name="Aerts A."/>
            <person name="Tisserant E."/>
            <person name="Veneault-Fourrey C."/>
            <person name="Joly D.L."/>
            <person name="Hacquard S."/>
            <person name="Amselem J."/>
            <person name="Cantarel B.L."/>
            <person name="Chiu R."/>
            <person name="Coutinho P.M."/>
            <person name="Feau N."/>
            <person name="Field M."/>
            <person name="Frey P."/>
            <person name="Gelhaye E."/>
            <person name="Goldberg J."/>
            <person name="Grabherr M.G."/>
            <person name="Kodira C.D."/>
            <person name="Kohler A."/>
            <person name="Kuees U."/>
            <person name="Lindquist E.A."/>
            <person name="Lucas S.M."/>
            <person name="Mago R."/>
            <person name="Mauceli E."/>
            <person name="Morin E."/>
            <person name="Murat C."/>
            <person name="Pangilinan J.L."/>
            <person name="Park R."/>
            <person name="Pearson M."/>
            <person name="Quesneville H."/>
            <person name="Rouhier N."/>
            <person name="Sakthikumar S."/>
            <person name="Salamov A.A."/>
            <person name="Schmutz J."/>
            <person name="Selles B."/>
            <person name="Shapiro H."/>
            <person name="Tanguay P."/>
            <person name="Tuskan G.A."/>
            <person name="Henrissat B."/>
            <person name="Van de Peer Y."/>
            <person name="Rouze P."/>
            <person name="Ellis J.G."/>
            <person name="Dodds P.N."/>
            <person name="Schein J.E."/>
            <person name="Zhong S."/>
            <person name="Hamelin R.C."/>
            <person name="Grigoriev I.V."/>
            <person name="Szabo L.J."/>
            <person name="Martin F."/>
        </authorList>
    </citation>
    <scope>NUCLEOTIDE SEQUENCE [LARGE SCALE GENOMIC DNA]</scope>
    <source>
        <strain evidence="5">98AG31 / pathotype 3-4-7</strain>
    </source>
</reference>
<dbReference type="OrthoDB" id="4138492at2759"/>
<dbReference type="InterPro" id="IPR008928">
    <property type="entry name" value="6-hairpin_glycosidase_sf"/>
</dbReference>
<keyword evidence="5" id="KW-1185">Reference proteome</keyword>
<dbReference type="GeneID" id="18935907"/>
<dbReference type="InterPro" id="IPR012341">
    <property type="entry name" value="6hp_glycosidase-like_sf"/>
</dbReference>
<keyword evidence="1" id="KW-0378">Hydrolase</keyword>
<dbReference type="HOGENOM" id="CLU_037534_0_0_1"/>
<dbReference type="Pfam" id="PF07470">
    <property type="entry name" value="Glyco_hydro_88"/>
    <property type="match status" value="1"/>
</dbReference>
<evidence type="ECO:0000256" key="3">
    <source>
        <dbReference type="SAM" id="SignalP"/>
    </source>
</evidence>
<evidence type="ECO:0000256" key="1">
    <source>
        <dbReference type="ARBA" id="ARBA00022801"/>
    </source>
</evidence>
<keyword evidence="2" id="KW-1133">Transmembrane helix</keyword>
<proteinExistence type="predicted"/>
<dbReference type="GO" id="GO:0016787">
    <property type="term" value="F:hydrolase activity"/>
    <property type="evidence" value="ECO:0007669"/>
    <property type="project" value="UniProtKB-KW"/>
</dbReference>
<organism evidence="5">
    <name type="scientific">Melampsora larici-populina (strain 98AG31 / pathotype 3-4-7)</name>
    <name type="common">Poplar leaf rust fungus</name>
    <dbReference type="NCBI Taxonomy" id="747676"/>
    <lineage>
        <taxon>Eukaryota</taxon>
        <taxon>Fungi</taxon>
        <taxon>Dikarya</taxon>
        <taxon>Basidiomycota</taxon>
        <taxon>Pucciniomycotina</taxon>
        <taxon>Pucciniomycetes</taxon>
        <taxon>Pucciniales</taxon>
        <taxon>Melampsoraceae</taxon>
        <taxon>Melampsora</taxon>
    </lineage>
</organism>
<dbReference type="EMBL" id="GL883131">
    <property type="protein sequence ID" value="EGG02340.1"/>
    <property type="molecule type" value="Genomic_DNA"/>
</dbReference>
<evidence type="ECO:0000256" key="2">
    <source>
        <dbReference type="SAM" id="Phobius"/>
    </source>
</evidence>
<dbReference type="KEGG" id="mlr:MELLADRAFT_91430"/>